<dbReference type="AlphaFoldDB" id="A0A1Z4VAF4"/>
<sequence length="203" mass="23011">MVTKFIASQSVEISVPKQSIPIQHYLRQPQRLVNALADNTRIQQLSEEVFRLKMRPLSFMSLSIQPTVDMRVWADASGTIYLRSLGCEILGFEYINERFALNLKGYLSPVQLNGETHLQGKADLEVLVDIPQPFSFTPKSILETTGNGLLKSVLLTIKQRLLHHLLADYRHWVISQTQNNEIDHTAGVRSQESGVILPTLNFE</sequence>
<accession>A0A1Z4VAF4</accession>
<protein>
    <recommendedName>
        <fullName evidence="3">DUF1997 domain-containing protein</fullName>
    </recommendedName>
</protein>
<organism evidence="1 2">
    <name type="scientific">Dolichospermum compactum NIES-806</name>
    <dbReference type="NCBI Taxonomy" id="1973481"/>
    <lineage>
        <taxon>Bacteria</taxon>
        <taxon>Bacillati</taxon>
        <taxon>Cyanobacteriota</taxon>
        <taxon>Cyanophyceae</taxon>
        <taxon>Nostocales</taxon>
        <taxon>Aphanizomenonaceae</taxon>
        <taxon>Dolichospermum</taxon>
        <taxon>Dolichospermum compactum</taxon>
    </lineage>
</organism>
<reference evidence="1 2" key="1">
    <citation type="submission" date="2017-06" db="EMBL/GenBank/DDBJ databases">
        <title>Genome sequencing of cyanobaciteial culture collection at National Institute for Environmental Studies (NIES).</title>
        <authorList>
            <person name="Hirose Y."/>
            <person name="Shimura Y."/>
            <person name="Fujisawa T."/>
            <person name="Nakamura Y."/>
            <person name="Kawachi M."/>
        </authorList>
    </citation>
    <scope>NUCLEOTIDE SEQUENCE [LARGE SCALE GENOMIC DNA]</scope>
    <source>
        <strain evidence="1 2">NIES-806</strain>
    </source>
</reference>
<keyword evidence="2" id="KW-1185">Reference proteome</keyword>
<dbReference type="Proteomes" id="UP000218702">
    <property type="component" value="Chromosome"/>
</dbReference>
<dbReference type="Pfam" id="PF09366">
    <property type="entry name" value="DUF1997"/>
    <property type="match status" value="1"/>
</dbReference>
<dbReference type="OrthoDB" id="510717at2"/>
<dbReference type="RefSeq" id="WP_096670922.1">
    <property type="nucleotide sequence ID" value="NZ_AP018316.1"/>
</dbReference>
<dbReference type="KEGG" id="dcm:NIES806_46200"/>
<gene>
    <name evidence="1" type="ORF">NIES806_46200</name>
</gene>
<name>A0A1Z4VAF4_9CYAN</name>
<evidence type="ECO:0000313" key="1">
    <source>
        <dbReference type="EMBL" id="BAZ88383.1"/>
    </source>
</evidence>
<dbReference type="PANTHER" id="PTHR34133:SF8">
    <property type="entry name" value="OS07G0633000 PROTEIN"/>
    <property type="match status" value="1"/>
</dbReference>
<dbReference type="PANTHER" id="PTHR34133">
    <property type="entry name" value="OS07G0633000 PROTEIN"/>
    <property type="match status" value="1"/>
</dbReference>
<dbReference type="EMBL" id="AP018316">
    <property type="protein sequence ID" value="BAZ88383.1"/>
    <property type="molecule type" value="Genomic_DNA"/>
</dbReference>
<dbReference type="InterPro" id="IPR018971">
    <property type="entry name" value="DUF1997"/>
</dbReference>
<evidence type="ECO:0008006" key="3">
    <source>
        <dbReference type="Google" id="ProtNLM"/>
    </source>
</evidence>
<proteinExistence type="predicted"/>
<evidence type="ECO:0000313" key="2">
    <source>
        <dbReference type="Proteomes" id="UP000218702"/>
    </source>
</evidence>